<protein>
    <submittedName>
        <fullName evidence="1">Uncharacterized protein</fullName>
    </submittedName>
</protein>
<dbReference type="PROSITE" id="PS51257">
    <property type="entry name" value="PROKAR_LIPOPROTEIN"/>
    <property type="match status" value="1"/>
</dbReference>
<dbReference type="EMBL" id="CADCXW020000347">
    <property type="protein sequence ID" value="CAD1581566.1"/>
    <property type="molecule type" value="Genomic_DNA"/>
</dbReference>
<organism evidence="1">
    <name type="scientific">Bracon brevicornis</name>
    <dbReference type="NCBI Taxonomy" id="1563983"/>
    <lineage>
        <taxon>Eukaryota</taxon>
        <taxon>Metazoa</taxon>
        <taxon>Ecdysozoa</taxon>
        <taxon>Arthropoda</taxon>
        <taxon>Hexapoda</taxon>
        <taxon>Insecta</taxon>
        <taxon>Pterygota</taxon>
        <taxon>Neoptera</taxon>
        <taxon>Endopterygota</taxon>
        <taxon>Hymenoptera</taxon>
        <taxon>Apocrita</taxon>
        <taxon>Ichneumonoidea</taxon>
        <taxon>Braconidae</taxon>
        <taxon>Braconinae</taxon>
        <taxon>Bracon</taxon>
    </lineage>
</organism>
<dbReference type="AlphaFoldDB" id="A0A6V7M158"/>
<name>A0A6V7M158_9HYME</name>
<proteinExistence type="predicted"/>
<accession>A0A6V7M158</accession>
<reference evidence="1" key="1">
    <citation type="submission" date="2020-07" db="EMBL/GenBank/DDBJ databases">
        <authorList>
            <person name="Ferguson B K."/>
        </authorList>
    </citation>
    <scope>NUCLEOTIDE SEQUENCE</scope>
    <source>
        <strain evidence="1">L06</strain>
    </source>
</reference>
<gene>
    <name evidence="1" type="ORF">BBRV_LOCUS119678</name>
</gene>
<evidence type="ECO:0000313" key="1">
    <source>
        <dbReference type="EMBL" id="CAD1581566.1"/>
    </source>
</evidence>
<sequence length="134" mass="13276">MVVRVFCVPLSFSSCPCLARESCFVNLPLFEGGLPLAVLACGLAGIPAGRVNTLPTRLCPELPGSRVVSSDSVSMGVGSTPDSAAPASAVSRLAAGWATEGVTPAPFGAVPPPSADSTLAVSLATAPPSLLTGL</sequence>